<feature type="region of interest" description="Disordered" evidence="1">
    <location>
        <begin position="879"/>
        <end position="945"/>
    </location>
</feature>
<proteinExistence type="predicted"/>
<feature type="signal peptide" evidence="2">
    <location>
        <begin position="1"/>
        <end position="25"/>
    </location>
</feature>
<organism evidence="3 4">
    <name type="scientific">Prorocentrum cordatum</name>
    <dbReference type="NCBI Taxonomy" id="2364126"/>
    <lineage>
        <taxon>Eukaryota</taxon>
        <taxon>Sar</taxon>
        <taxon>Alveolata</taxon>
        <taxon>Dinophyceae</taxon>
        <taxon>Prorocentrales</taxon>
        <taxon>Prorocentraceae</taxon>
        <taxon>Prorocentrum</taxon>
    </lineage>
</organism>
<keyword evidence="4" id="KW-1185">Reference proteome</keyword>
<accession>A0ABN9XHD9</accession>
<feature type="region of interest" description="Disordered" evidence="1">
    <location>
        <begin position="442"/>
        <end position="492"/>
    </location>
</feature>
<comment type="caution">
    <text evidence="3">The sequence shown here is derived from an EMBL/GenBank/DDBJ whole genome shotgun (WGS) entry which is preliminary data.</text>
</comment>
<gene>
    <name evidence="3" type="ORF">PCOR1329_LOCUS76728</name>
</gene>
<feature type="region of interest" description="Disordered" evidence="1">
    <location>
        <begin position="50"/>
        <end position="73"/>
    </location>
</feature>
<keyword evidence="2" id="KW-0732">Signal</keyword>
<feature type="compositionally biased region" description="Acidic residues" evidence="1">
    <location>
        <begin position="453"/>
        <end position="464"/>
    </location>
</feature>
<sequence length="1277" mass="140438">MLGAGVAHWQWAVLVLLASLPEVRRFSPEPTAEASPSLESVVANALEELDARRGGPPPPWPDDPAGASGAAGRREQALEPVECRCECPSCEVSAGGGWAVALVMAALARNARLVTETGANGTEEGILPRLRPGQVVAVKYPEDALWHERLLIGSSAEELGTLPGWNWRVMTPGGDEYEEALDGSQPGPTRLAMLTLEGGAPRMFRGKFYWFREYPTDAQLVRKAVEHFRAQASAGTPQPLPRDFVDVDGAAVVTAAVQAVVAADSIRTAPEHCWITYGLEGPEPVGSIVMLVDGVDVHVSESVMLKQRGGGLFVKCVMVRRSEVEARSRELLDIASARVRTLWVDYDPRGERFKEWRQVCLESRTVVYIGGTFDQLNMPASQCFERISRRIASIVDAYSGSGGPSWRMARHYEAVSGVLDSVFPALRQWGIERAKGENELNTARARGLKGGSGEDDEGGDDEAEKAESGGDLFPLLREEAPARPAKQGGRRLARWRARRREIDLVDSALSAVNWMHGFELGHEAQREGDEMQRGVTQYVCGLAQGEQRACSGLDAPPAQVALRELLRGRSLCGAGAADDSMAPFQQSRLSLPEPVEGFPYIGDVCGRRGHYFLEREGERMLKPVGEAQADLARDGTLCYCDPALRHGFLRHYIYVGNVGVMGTDQTSVEGTLEDVVGAFSRKGLLVHEQAVSSGVVEVLGVEVDGQVMQTRATGRRRLRARQAIAGLLQRGRCSGSALEVLLGHLTFLAMSRRAYGCGAAEAWWPIELVKETGRRRERDRFLVPEAANARASALGEDFVSTAPASLLDRAEGVLGKGGAVGLRAVLPPGVRDLDPEFLESQMRRRALAPPAGPDRAKTVSAGRRKRELAALQEAQALPQARRARLLPPVGPPKGWEAPRASRLPSLEELTQEAEAPSITRRSAATGATSEGGESPGAGRERVLRRRRKRRVTNYVAEACELLNSGSSLLEQKAVQEQTRRQYQAELERWKGHSRIDNVKRFSDEEVDESLVRLFERAFLGEQAHRGAKLMAALMRAEPRFGRLGDRRAPRAWRALKGWRRLAPGRSRRPEPLCLWAGIASEMAKRGEAKMALFVLLSVSTYLRPSSILALGPESFLAPKSARGRWGLLVHPAERGVPDKVGEYDLSMMLDSPWLQFIGPLLHILANQNRRQAVWGFGYWEYLKMFNQCAKALNVTVVPYQTRHSGASIDRENIWRSLAEVKRRGGWKADSSVMGYENHARLRHSELRFPSNLLQHLRACEPQLEDVILRGKAVTRCD</sequence>
<reference evidence="3" key="1">
    <citation type="submission" date="2023-10" db="EMBL/GenBank/DDBJ databases">
        <authorList>
            <person name="Chen Y."/>
            <person name="Shah S."/>
            <person name="Dougan E. K."/>
            <person name="Thang M."/>
            <person name="Chan C."/>
        </authorList>
    </citation>
    <scope>NUCLEOTIDE SEQUENCE [LARGE SCALE GENOMIC DNA]</scope>
</reference>
<evidence type="ECO:0000313" key="3">
    <source>
        <dbReference type="EMBL" id="CAK0899145.1"/>
    </source>
</evidence>
<protein>
    <submittedName>
        <fullName evidence="3">Uncharacterized protein</fullName>
    </submittedName>
</protein>
<name>A0ABN9XHD9_9DINO</name>
<dbReference type="EMBL" id="CAUYUJ010020555">
    <property type="protein sequence ID" value="CAK0899145.1"/>
    <property type="molecule type" value="Genomic_DNA"/>
</dbReference>
<evidence type="ECO:0000256" key="2">
    <source>
        <dbReference type="SAM" id="SignalP"/>
    </source>
</evidence>
<dbReference type="Proteomes" id="UP001189429">
    <property type="component" value="Unassembled WGS sequence"/>
</dbReference>
<evidence type="ECO:0000313" key="4">
    <source>
        <dbReference type="Proteomes" id="UP001189429"/>
    </source>
</evidence>
<feature type="chain" id="PRO_5046890404" evidence="2">
    <location>
        <begin position="26"/>
        <end position="1277"/>
    </location>
</feature>
<feature type="compositionally biased region" description="Polar residues" evidence="1">
    <location>
        <begin position="919"/>
        <end position="928"/>
    </location>
</feature>
<feature type="region of interest" description="Disordered" evidence="1">
    <location>
        <begin position="843"/>
        <end position="866"/>
    </location>
</feature>
<evidence type="ECO:0000256" key="1">
    <source>
        <dbReference type="SAM" id="MobiDB-lite"/>
    </source>
</evidence>